<sequence length="154" mass="16703">MTTPTTHGTPRCDRTVRSSHPARTDRQPRAFLTTPPFRALDGRDGGGDGGGSESRDGIAVLGTAPQASGASIVAVDAEEARWRREDVLVEIRKSKREENLAKKRCEAGPHHLAPPPPHACGMKVLVLAALSFVLRLYCCFARDDRTLSTMLSRS</sequence>
<dbReference type="AlphaFoldDB" id="A0A427AAP1"/>
<comment type="caution">
    <text evidence="4">The sequence shown here is derived from an EMBL/GenBank/DDBJ whole genome shotgun (WGS) entry which is preliminary data.</text>
</comment>
<feature type="compositionally biased region" description="Basic and acidic residues" evidence="2">
    <location>
        <begin position="10"/>
        <end position="28"/>
    </location>
</feature>
<dbReference type="GO" id="GO:0006606">
    <property type="term" value="P:protein import into nucleus"/>
    <property type="evidence" value="ECO:0007669"/>
    <property type="project" value="InterPro"/>
</dbReference>
<dbReference type="InterPro" id="IPR002652">
    <property type="entry name" value="Importin-a_IBB"/>
</dbReference>
<name>A0A427AAP1_ENSVE</name>
<evidence type="ECO:0000313" key="5">
    <source>
        <dbReference type="Proteomes" id="UP000287651"/>
    </source>
</evidence>
<organism evidence="4 5">
    <name type="scientific">Ensete ventricosum</name>
    <name type="common">Abyssinian banana</name>
    <name type="synonym">Musa ensete</name>
    <dbReference type="NCBI Taxonomy" id="4639"/>
    <lineage>
        <taxon>Eukaryota</taxon>
        <taxon>Viridiplantae</taxon>
        <taxon>Streptophyta</taxon>
        <taxon>Embryophyta</taxon>
        <taxon>Tracheophyta</taxon>
        <taxon>Spermatophyta</taxon>
        <taxon>Magnoliopsida</taxon>
        <taxon>Liliopsida</taxon>
        <taxon>Zingiberales</taxon>
        <taxon>Musaceae</taxon>
        <taxon>Ensete</taxon>
    </lineage>
</organism>
<dbReference type="Pfam" id="PF01749">
    <property type="entry name" value="IBB"/>
    <property type="match status" value="1"/>
</dbReference>
<dbReference type="EMBL" id="AMZH03003134">
    <property type="protein sequence ID" value="RRT73290.1"/>
    <property type="molecule type" value="Genomic_DNA"/>
</dbReference>
<gene>
    <name evidence="4" type="ORF">B296_00033488</name>
</gene>
<dbReference type="Proteomes" id="UP000287651">
    <property type="component" value="Unassembled WGS sequence"/>
</dbReference>
<evidence type="ECO:0000313" key="4">
    <source>
        <dbReference type="EMBL" id="RRT73290.1"/>
    </source>
</evidence>
<feature type="domain" description="IBB" evidence="3">
    <location>
        <begin position="50"/>
        <end position="113"/>
    </location>
</feature>
<evidence type="ECO:0000256" key="2">
    <source>
        <dbReference type="SAM" id="MobiDB-lite"/>
    </source>
</evidence>
<protein>
    <recommendedName>
        <fullName evidence="3">IBB domain-containing protein</fullName>
    </recommendedName>
</protein>
<dbReference type="Gene3D" id="1.20.5.690">
    <property type="entry name" value="Importin-alpha, importin-beta-binding domain"/>
    <property type="match status" value="1"/>
</dbReference>
<feature type="region of interest" description="Disordered" evidence="2">
    <location>
        <begin position="1"/>
        <end position="58"/>
    </location>
</feature>
<dbReference type="GO" id="GO:0061608">
    <property type="term" value="F:nuclear import signal receptor activity"/>
    <property type="evidence" value="ECO:0007669"/>
    <property type="project" value="InterPro"/>
</dbReference>
<reference evidence="4 5" key="1">
    <citation type="journal article" date="2014" name="Agronomy (Basel)">
        <title>A Draft Genome Sequence for Ensete ventricosum, the Drought-Tolerant Tree Against Hunger.</title>
        <authorList>
            <person name="Harrison J."/>
            <person name="Moore K.A."/>
            <person name="Paszkiewicz K."/>
            <person name="Jones T."/>
            <person name="Grant M."/>
            <person name="Ambacheew D."/>
            <person name="Muzemil S."/>
            <person name="Studholme D.J."/>
        </authorList>
    </citation>
    <scope>NUCLEOTIDE SEQUENCE [LARGE SCALE GENOMIC DNA]</scope>
</reference>
<proteinExistence type="predicted"/>
<accession>A0A427AAP1</accession>
<evidence type="ECO:0000259" key="3">
    <source>
        <dbReference type="PROSITE" id="PS51214"/>
    </source>
</evidence>
<dbReference type="InterPro" id="IPR036975">
    <property type="entry name" value="Importin-a_IBB_sf"/>
</dbReference>
<keyword evidence="1" id="KW-0813">Transport</keyword>
<evidence type="ECO:0000256" key="1">
    <source>
        <dbReference type="PROSITE-ProRule" id="PRU00561"/>
    </source>
</evidence>
<dbReference type="PROSITE" id="PS51214">
    <property type="entry name" value="IBB"/>
    <property type="match status" value="1"/>
</dbReference>